<dbReference type="EMBL" id="JAIWYP010000010">
    <property type="protein sequence ID" value="KAH3755048.1"/>
    <property type="molecule type" value="Genomic_DNA"/>
</dbReference>
<accession>A0A9D4ICM6</accession>
<evidence type="ECO:0000313" key="4">
    <source>
        <dbReference type="Proteomes" id="UP000828390"/>
    </source>
</evidence>
<comment type="caution">
    <text evidence="3">The sequence shown here is derived from an EMBL/GenBank/DDBJ whole genome shotgun (WGS) entry which is preliminary data.</text>
</comment>
<gene>
    <name evidence="3" type="ORF">DPMN_189730</name>
</gene>
<evidence type="ECO:0000313" key="3">
    <source>
        <dbReference type="EMBL" id="KAH3755048.1"/>
    </source>
</evidence>
<sequence>MIWLFFFTLNDKCNKRQTRYRTTQLDWGSPSTEGRARWSGPKHRTTHQSQPNARRWRRKTALTISATFWRNQGGADAVVRTRIGKARVAFHQLKNIWGSSAIGITTKIRFFNTS</sequence>
<dbReference type="InterPro" id="IPR045609">
    <property type="entry name" value="DUF6451"/>
</dbReference>
<dbReference type="AlphaFoldDB" id="A0A9D4ICM6"/>
<feature type="domain" description="DUF6451" evidence="2">
    <location>
        <begin position="89"/>
        <end position="113"/>
    </location>
</feature>
<evidence type="ECO:0000256" key="1">
    <source>
        <dbReference type="SAM" id="MobiDB-lite"/>
    </source>
</evidence>
<reference evidence="3" key="1">
    <citation type="journal article" date="2019" name="bioRxiv">
        <title>The Genome of the Zebra Mussel, Dreissena polymorpha: A Resource for Invasive Species Research.</title>
        <authorList>
            <person name="McCartney M.A."/>
            <person name="Auch B."/>
            <person name="Kono T."/>
            <person name="Mallez S."/>
            <person name="Zhang Y."/>
            <person name="Obille A."/>
            <person name="Becker A."/>
            <person name="Abrahante J.E."/>
            <person name="Garbe J."/>
            <person name="Badalamenti J.P."/>
            <person name="Herman A."/>
            <person name="Mangelson H."/>
            <person name="Liachko I."/>
            <person name="Sullivan S."/>
            <person name="Sone E.D."/>
            <person name="Koren S."/>
            <person name="Silverstein K.A.T."/>
            <person name="Beckman K.B."/>
            <person name="Gohl D.M."/>
        </authorList>
    </citation>
    <scope>NUCLEOTIDE SEQUENCE</scope>
    <source>
        <strain evidence="3">Duluth1</strain>
        <tissue evidence="3">Whole animal</tissue>
    </source>
</reference>
<protein>
    <recommendedName>
        <fullName evidence="2">DUF6451 domain-containing protein</fullName>
    </recommendedName>
</protein>
<proteinExistence type="predicted"/>
<dbReference type="Proteomes" id="UP000828390">
    <property type="component" value="Unassembled WGS sequence"/>
</dbReference>
<organism evidence="3 4">
    <name type="scientific">Dreissena polymorpha</name>
    <name type="common">Zebra mussel</name>
    <name type="synonym">Mytilus polymorpha</name>
    <dbReference type="NCBI Taxonomy" id="45954"/>
    <lineage>
        <taxon>Eukaryota</taxon>
        <taxon>Metazoa</taxon>
        <taxon>Spiralia</taxon>
        <taxon>Lophotrochozoa</taxon>
        <taxon>Mollusca</taxon>
        <taxon>Bivalvia</taxon>
        <taxon>Autobranchia</taxon>
        <taxon>Heteroconchia</taxon>
        <taxon>Euheterodonta</taxon>
        <taxon>Imparidentia</taxon>
        <taxon>Neoheterodontei</taxon>
        <taxon>Myida</taxon>
        <taxon>Dreissenoidea</taxon>
        <taxon>Dreissenidae</taxon>
        <taxon>Dreissena</taxon>
    </lineage>
</organism>
<feature type="region of interest" description="Disordered" evidence="1">
    <location>
        <begin position="25"/>
        <end position="56"/>
    </location>
</feature>
<reference evidence="3" key="2">
    <citation type="submission" date="2020-11" db="EMBL/GenBank/DDBJ databases">
        <authorList>
            <person name="McCartney M.A."/>
            <person name="Auch B."/>
            <person name="Kono T."/>
            <person name="Mallez S."/>
            <person name="Becker A."/>
            <person name="Gohl D.M."/>
            <person name="Silverstein K.A.T."/>
            <person name="Koren S."/>
            <person name="Bechman K.B."/>
            <person name="Herman A."/>
            <person name="Abrahante J.E."/>
            <person name="Garbe J."/>
        </authorList>
    </citation>
    <scope>NUCLEOTIDE SEQUENCE</scope>
    <source>
        <strain evidence="3">Duluth1</strain>
        <tissue evidence="3">Whole animal</tissue>
    </source>
</reference>
<evidence type="ECO:0000259" key="2">
    <source>
        <dbReference type="Pfam" id="PF20049"/>
    </source>
</evidence>
<keyword evidence="4" id="KW-1185">Reference proteome</keyword>
<name>A0A9D4ICM6_DREPO</name>
<dbReference type="Pfam" id="PF20049">
    <property type="entry name" value="DUF6451"/>
    <property type="match status" value="1"/>
</dbReference>